<dbReference type="GeneID" id="140021158"/>
<dbReference type="PANTHER" id="PTHR46890:SF28">
    <property type="entry name" value="REVERSE TRANSCRIPTASE DOMAIN-CONTAINING PROTEIN"/>
    <property type="match status" value="1"/>
</dbReference>
<organism evidence="3 4">
    <name type="scientific">Coffea arabica</name>
    <name type="common">Arabian coffee</name>
    <dbReference type="NCBI Taxonomy" id="13443"/>
    <lineage>
        <taxon>Eukaryota</taxon>
        <taxon>Viridiplantae</taxon>
        <taxon>Streptophyta</taxon>
        <taxon>Embryophyta</taxon>
        <taxon>Tracheophyta</taxon>
        <taxon>Spermatophyta</taxon>
        <taxon>Magnoliopsida</taxon>
        <taxon>eudicotyledons</taxon>
        <taxon>Gunneridae</taxon>
        <taxon>Pentapetalae</taxon>
        <taxon>asterids</taxon>
        <taxon>lamiids</taxon>
        <taxon>Gentianales</taxon>
        <taxon>Rubiaceae</taxon>
        <taxon>Ixoroideae</taxon>
        <taxon>Gardenieae complex</taxon>
        <taxon>Bertiereae - Coffeeae clade</taxon>
        <taxon>Coffeeae</taxon>
        <taxon>Coffea</taxon>
    </lineage>
</organism>
<dbReference type="SUPFAM" id="SSF56672">
    <property type="entry name" value="DNA/RNA polymerases"/>
    <property type="match status" value="1"/>
</dbReference>
<reference evidence="4" key="1">
    <citation type="submission" date="2025-08" db="UniProtKB">
        <authorList>
            <consortium name="RefSeq"/>
        </authorList>
    </citation>
    <scope>IDENTIFICATION</scope>
    <source>
        <tissue evidence="4">Leaves</tissue>
    </source>
</reference>
<dbReference type="InterPro" id="IPR052343">
    <property type="entry name" value="Retrotransposon-Effector_Assoc"/>
</dbReference>
<feature type="region of interest" description="Disordered" evidence="1">
    <location>
        <begin position="166"/>
        <end position="185"/>
    </location>
</feature>
<dbReference type="InterPro" id="IPR036691">
    <property type="entry name" value="Endo/exonu/phosph_ase_sf"/>
</dbReference>
<evidence type="ECO:0000313" key="3">
    <source>
        <dbReference type="Proteomes" id="UP001652660"/>
    </source>
</evidence>
<dbReference type="Pfam" id="PF00078">
    <property type="entry name" value="RVT_1"/>
    <property type="match status" value="1"/>
</dbReference>
<dbReference type="RefSeq" id="XP_071928030.1">
    <property type="nucleotide sequence ID" value="XM_072071929.1"/>
</dbReference>
<evidence type="ECO:0000259" key="2">
    <source>
        <dbReference type="PROSITE" id="PS50878"/>
    </source>
</evidence>
<dbReference type="InterPro" id="IPR000477">
    <property type="entry name" value="RT_dom"/>
</dbReference>
<dbReference type="CDD" id="cd01650">
    <property type="entry name" value="RT_nLTR_like"/>
    <property type="match status" value="1"/>
</dbReference>
<protein>
    <recommendedName>
        <fullName evidence="2">Reverse transcriptase domain-containing protein</fullName>
    </recommendedName>
</protein>
<dbReference type="SUPFAM" id="SSF56219">
    <property type="entry name" value="DNase I-like"/>
    <property type="match status" value="1"/>
</dbReference>
<accession>A0ABM4W8G1</accession>
<dbReference type="PANTHER" id="PTHR46890">
    <property type="entry name" value="NON-LTR RETROLELEMENT REVERSE TRANSCRIPTASE-LIKE PROTEIN-RELATED"/>
    <property type="match status" value="1"/>
</dbReference>
<dbReference type="Gene3D" id="3.60.10.10">
    <property type="entry name" value="Endonuclease/exonuclease/phosphatase"/>
    <property type="match status" value="1"/>
</dbReference>
<dbReference type="Proteomes" id="UP001652660">
    <property type="component" value="Chromosome 11e"/>
</dbReference>
<proteinExistence type="predicted"/>
<evidence type="ECO:0000313" key="4">
    <source>
        <dbReference type="RefSeq" id="XP_071928030.1"/>
    </source>
</evidence>
<evidence type="ECO:0000256" key="1">
    <source>
        <dbReference type="SAM" id="MobiDB-lite"/>
    </source>
</evidence>
<keyword evidence="3" id="KW-1185">Reference proteome</keyword>
<feature type="region of interest" description="Disordered" evidence="1">
    <location>
        <begin position="233"/>
        <end position="254"/>
    </location>
</feature>
<feature type="domain" description="Reverse transcriptase" evidence="2">
    <location>
        <begin position="851"/>
        <end position="1123"/>
    </location>
</feature>
<sequence>MLVFRWTREFHVHKESSLVPVWVNLPNLPIHYFDKHSLFSILSPVGRPLFLDSATAAGTRPSVARVCLEIDVSKQVVPRIWVAVEGESGFWQKIVPENIPPYCSCCWRLGHLTLDCKKNLTEMEKPQPKRLQHDFQLHSNNVRYTHSNDKDPDALPLSGVIAEEGTSKGARAKSARSAQLDDEGKPLDDTVVLQIEASNENNDIRAARTSVSNTFINGKDSENVLLSDAEEDKGNTAATIEHSDRPAQPSNPGHTIVAEEYNADAGQETENLDDDAHGQPASDDGMQTLANLNAHHDYDCEGSQLVVEHNCGDVQQQIIDSKQMADTSNKLKQKAYNYISLEGEGSKAIAKQIVGGEHHHIADTTDLNNIYVELRGVEPENSTSITAHEVVLSTNAGNLSPRMVVPRDKSLDSSVHPLNIDQSVAVEKNCRQARGKGDIWVFYSSPFVCSIVGNSDQHISIHVQSMLLSSPIIMSFVHAKCSVEERRELWCNLLSDKHFSLPWCIGGDFNVILAPHEKSGGRPFAMAEGLDFMSFMEESGAFDIGFSGPSFTWSNNRRGRARISKRLDRFLINGECLDISDKISVIHLARHPSDHSPLKISFAAHSNNKPRPFRFLNLWTTKPELLQVIRQAWNQDVVGSPLRILCSKLLATRRAIQTWNKHQFGNIFDAVRSAEMAVQQAEQVVDQDDSEEFHVQLSKAQAELRHALSIEEQFWSQKARIKWLTHGDRNSRYFHAVVRQRRAQAMIHRIKKPNGAWVDMNADIADEAISYFSNLFTGSLESSSDMLNLIPPIISEDDNDKLEEFPSIEEIYRVVRSMDGDSVAGPDGFTGKFFTFAWEVVAQDVYNAILSFFCGTELSRCITSTSIVLIPKMSIPQEFSQFRPVSLCNFFNKLISRILADRVAYVLPKIISPQQTGFVKGRNISENFLLAQEIISGIGKKKRGGNVVMKLDMSKAYDRVAWDHIIGVLRRFGFGERFIDLVWRLISNVWFSVIINGSSYGFFKSSNGLRQGDPLSPALFIIGAEVLSRCLNNLVMQSGDTAVSKVFGADDKCAKKLLFGSSIIVTGETKVYSREDYVMEVKDAIIWRQDSSNQTCISIDASASAISGDYPGKERERPYGLSLSKQNIVDDYTPVRGSCPPYWSPNMCTEVLSEYLCAIGIFGINWNSSTSHSMSLAHPTDYQADLAVYGRSGSFFTLLQGSEQGG</sequence>
<name>A0ABM4W8G1_COFAR</name>
<dbReference type="InterPro" id="IPR043502">
    <property type="entry name" value="DNA/RNA_pol_sf"/>
</dbReference>
<dbReference type="PROSITE" id="PS50878">
    <property type="entry name" value="RT_POL"/>
    <property type="match status" value="1"/>
</dbReference>
<gene>
    <name evidence="4" type="primary">LOC140021158</name>
</gene>